<evidence type="ECO:0000313" key="4">
    <source>
        <dbReference type="Proteomes" id="UP000278807"/>
    </source>
</evidence>
<dbReference type="InterPro" id="IPR038175">
    <property type="entry name" value="CBM21_dom_sf"/>
</dbReference>
<dbReference type="EMBL" id="UZAE01012221">
    <property type="protein sequence ID" value="VDO04075.1"/>
    <property type="molecule type" value="Genomic_DNA"/>
</dbReference>
<feature type="region of interest" description="Disordered" evidence="1">
    <location>
        <begin position="252"/>
        <end position="278"/>
    </location>
</feature>
<proteinExistence type="predicted"/>
<dbReference type="GO" id="GO:2001069">
    <property type="term" value="F:glycogen binding"/>
    <property type="evidence" value="ECO:0007669"/>
    <property type="project" value="TreeGrafter"/>
</dbReference>
<dbReference type="AlphaFoldDB" id="A0A0R3TLR7"/>
<protein>
    <submittedName>
        <fullName evidence="5">CBM21 domain-containing protein</fullName>
    </submittedName>
</protein>
<reference evidence="3 4" key="2">
    <citation type="submission" date="2018-11" db="EMBL/GenBank/DDBJ databases">
        <authorList>
            <consortium name="Pathogen Informatics"/>
        </authorList>
    </citation>
    <scope>NUCLEOTIDE SEQUENCE [LARGE SCALE GENOMIC DNA]</scope>
</reference>
<name>A0A0R3TLR7_RODNA</name>
<dbReference type="PROSITE" id="PS51159">
    <property type="entry name" value="CBM21"/>
    <property type="match status" value="1"/>
</dbReference>
<organism evidence="5">
    <name type="scientific">Rodentolepis nana</name>
    <name type="common">Dwarf tapeworm</name>
    <name type="synonym">Hymenolepis nana</name>
    <dbReference type="NCBI Taxonomy" id="102285"/>
    <lineage>
        <taxon>Eukaryota</taxon>
        <taxon>Metazoa</taxon>
        <taxon>Spiralia</taxon>
        <taxon>Lophotrochozoa</taxon>
        <taxon>Platyhelminthes</taxon>
        <taxon>Cestoda</taxon>
        <taxon>Eucestoda</taxon>
        <taxon>Cyclophyllidea</taxon>
        <taxon>Hymenolepididae</taxon>
        <taxon>Rodentolepis</taxon>
    </lineage>
</organism>
<evidence type="ECO:0000256" key="1">
    <source>
        <dbReference type="SAM" id="MobiDB-lite"/>
    </source>
</evidence>
<dbReference type="PANTHER" id="PTHR12307">
    <property type="entry name" value="PROTEIN PHOSPHATASE 1 REGULATORY SUBUNIT"/>
    <property type="match status" value="1"/>
</dbReference>
<accession>A0A0R3TLR7</accession>
<dbReference type="WBParaSite" id="HNAJ_0000820501-mRNA-1">
    <property type="protein sequence ID" value="HNAJ_0000820501-mRNA-1"/>
    <property type="gene ID" value="HNAJ_0000820501"/>
</dbReference>
<evidence type="ECO:0000313" key="3">
    <source>
        <dbReference type="EMBL" id="VDO04075.1"/>
    </source>
</evidence>
<gene>
    <name evidence="3" type="ORF">HNAJ_LOCUS8201</name>
</gene>
<dbReference type="PANTHER" id="PTHR12307:SF48">
    <property type="entry name" value="PROTEIN PHOSPHATASE 1 REGULATORY SUBUNIT"/>
    <property type="match status" value="1"/>
</dbReference>
<dbReference type="OrthoDB" id="1881at2759"/>
<evidence type="ECO:0000259" key="2">
    <source>
        <dbReference type="PROSITE" id="PS51159"/>
    </source>
</evidence>
<dbReference type="GO" id="GO:0005979">
    <property type="term" value="P:regulation of glycogen biosynthetic process"/>
    <property type="evidence" value="ECO:0007669"/>
    <property type="project" value="TreeGrafter"/>
</dbReference>
<feature type="domain" description="CBM21" evidence="2">
    <location>
        <begin position="410"/>
        <end position="534"/>
    </location>
</feature>
<sequence length="603" mass="67514">MVSELGLIYAEGKHWTGSMIELDYGHQEFKFKKIRNWMDSVEEPSFKCTSHPSNSRKNSQRGLLTSGLFMENFLESASRDMPDGTPNGTALPPSLARYIQQLVKEKDGIRHSITSLLPSEIQEPFGYELWHRKARCRSCEPQAKSSQFGCAALSTFFEHFFLNLQDRLTKSNSSPPPRKRLSLSDSEICYAKDLPEPTPKEPLERITTVEIIPEISEETTTVESSESLDSPEEPTKVPIFEAGTLEENNGEEMKENKECPTEPVAVNQPTPSSEEVEKHLDPPVIKVNKKKKCVRFADDVGCELCQEKVITDTSLPPNLHLSFDDDFRDLGDDLLPGVVRPAFKALVPKVNSLPDIMKIPPPVPKLHHSNSSNGTLNLATPKSPLTSPTTGYANWRITFAQPAAQYLAFRQRLDSKFVSLENVTLTNRTENTNNLFIYGKAKVKNIAFEKTVKLRVTTDGWKSYKDYPAVYNIQTPIASSANSLYDQFMFNFSVDISQMPEPREVQFAVCFQAGHNGESGEYWDNNDGCNYVIVEQSVSQAVGPYGSLQNHPPAGTGSPEVGGSEQNPPGTAYTSDYRPNFNSFSSLTSYSSWQHYSSESMYY</sequence>
<dbReference type="InterPro" id="IPR005036">
    <property type="entry name" value="CBM21_dom"/>
</dbReference>
<dbReference type="GO" id="GO:0008157">
    <property type="term" value="F:protein phosphatase 1 binding"/>
    <property type="evidence" value="ECO:0007669"/>
    <property type="project" value="TreeGrafter"/>
</dbReference>
<dbReference type="InterPro" id="IPR050782">
    <property type="entry name" value="PP1_regulatory_subunit_3"/>
</dbReference>
<feature type="region of interest" description="Disordered" evidence="1">
    <location>
        <begin position="544"/>
        <end position="575"/>
    </location>
</feature>
<evidence type="ECO:0000313" key="5">
    <source>
        <dbReference type="WBParaSite" id="HNAJ_0000820501-mRNA-1"/>
    </source>
</evidence>
<dbReference type="Gene3D" id="2.60.40.2440">
    <property type="entry name" value="Carbohydrate binding type-21 domain"/>
    <property type="match status" value="1"/>
</dbReference>
<feature type="compositionally biased region" description="Polar residues" evidence="1">
    <location>
        <begin position="564"/>
        <end position="574"/>
    </location>
</feature>
<keyword evidence="4" id="KW-1185">Reference proteome</keyword>
<dbReference type="Proteomes" id="UP000278807">
    <property type="component" value="Unassembled WGS sequence"/>
</dbReference>
<dbReference type="GO" id="GO:0000164">
    <property type="term" value="C:protein phosphatase type 1 complex"/>
    <property type="evidence" value="ECO:0007669"/>
    <property type="project" value="TreeGrafter"/>
</dbReference>
<reference evidence="5" key="1">
    <citation type="submission" date="2017-02" db="UniProtKB">
        <authorList>
            <consortium name="WormBaseParasite"/>
        </authorList>
    </citation>
    <scope>IDENTIFICATION</scope>
</reference>
<dbReference type="STRING" id="102285.A0A0R3TLR7"/>
<dbReference type="Pfam" id="PF03370">
    <property type="entry name" value="CBM_21"/>
    <property type="match status" value="1"/>
</dbReference>